<evidence type="ECO:0000256" key="1">
    <source>
        <dbReference type="ARBA" id="ARBA00022481"/>
    </source>
</evidence>
<dbReference type="PANTHER" id="PTHR45868:SF74">
    <property type="entry name" value="HEAVY METAL-ASSOCIATED ISOPRENYLATED PLANT PROTEIN 33"/>
    <property type="match status" value="1"/>
</dbReference>
<evidence type="ECO:0000313" key="9">
    <source>
        <dbReference type="Proteomes" id="UP000327013"/>
    </source>
</evidence>
<dbReference type="AlphaFoldDB" id="A0A5N6QMG6"/>
<reference evidence="8 9" key="1">
    <citation type="submission" date="2019-06" db="EMBL/GenBank/DDBJ databases">
        <title>A chromosomal-level reference genome of Carpinus fangiana (Coryloideae, Betulaceae).</title>
        <authorList>
            <person name="Yang X."/>
            <person name="Wang Z."/>
            <person name="Zhang L."/>
            <person name="Hao G."/>
            <person name="Liu J."/>
            <person name="Yang Y."/>
        </authorList>
    </citation>
    <scope>NUCLEOTIDE SEQUENCE [LARGE SCALE GENOMIC DNA]</scope>
    <source>
        <strain evidence="8">Cfa_2016G</strain>
        <tissue evidence="8">Leaf</tissue>
    </source>
</reference>
<gene>
    <name evidence="8" type="ORF">FH972_004858</name>
</gene>
<organism evidence="8 9">
    <name type="scientific">Carpinus fangiana</name>
    <dbReference type="NCBI Taxonomy" id="176857"/>
    <lineage>
        <taxon>Eukaryota</taxon>
        <taxon>Viridiplantae</taxon>
        <taxon>Streptophyta</taxon>
        <taxon>Embryophyta</taxon>
        <taxon>Tracheophyta</taxon>
        <taxon>Spermatophyta</taxon>
        <taxon>Magnoliopsida</taxon>
        <taxon>eudicotyledons</taxon>
        <taxon>Gunneridae</taxon>
        <taxon>Pentapetalae</taxon>
        <taxon>rosids</taxon>
        <taxon>fabids</taxon>
        <taxon>Fagales</taxon>
        <taxon>Betulaceae</taxon>
        <taxon>Carpinus</taxon>
    </lineage>
</organism>
<evidence type="ECO:0000259" key="7">
    <source>
        <dbReference type="PROSITE" id="PS50846"/>
    </source>
</evidence>
<accession>A0A5N6QMG6</accession>
<keyword evidence="9" id="KW-1185">Reference proteome</keyword>
<dbReference type="SUPFAM" id="SSF55008">
    <property type="entry name" value="HMA, heavy metal-associated domain"/>
    <property type="match status" value="1"/>
</dbReference>
<evidence type="ECO:0000256" key="6">
    <source>
        <dbReference type="SAM" id="MobiDB-lite"/>
    </source>
</evidence>
<evidence type="ECO:0000313" key="8">
    <source>
        <dbReference type="EMBL" id="KAE8008337.1"/>
    </source>
</evidence>
<dbReference type="Pfam" id="PF00403">
    <property type="entry name" value="HMA"/>
    <property type="match status" value="1"/>
</dbReference>
<comment type="similarity">
    <text evidence="5">Belongs to the HIPP family.</text>
</comment>
<name>A0A5N6QMG6_9ROSI</name>
<feature type="region of interest" description="Disordered" evidence="6">
    <location>
        <begin position="111"/>
        <end position="142"/>
    </location>
</feature>
<feature type="compositionally biased region" description="Gly residues" evidence="6">
    <location>
        <begin position="132"/>
        <end position="141"/>
    </location>
</feature>
<feature type="compositionally biased region" description="Polar residues" evidence="6">
    <location>
        <begin position="79"/>
        <end position="93"/>
    </location>
</feature>
<evidence type="ECO:0000256" key="5">
    <source>
        <dbReference type="ARBA" id="ARBA00024045"/>
    </source>
</evidence>
<keyword evidence="1" id="KW-0488">Methylation</keyword>
<dbReference type="OrthoDB" id="1110082at2759"/>
<dbReference type="InterPro" id="IPR036163">
    <property type="entry name" value="HMA_dom_sf"/>
</dbReference>
<feature type="region of interest" description="Disordered" evidence="6">
    <location>
        <begin position="74"/>
        <end position="97"/>
    </location>
</feature>
<keyword evidence="2" id="KW-0479">Metal-binding</keyword>
<proteinExistence type="inferred from homology"/>
<dbReference type="GO" id="GO:0046872">
    <property type="term" value="F:metal ion binding"/>
    <property type="evidence" value="ECO:0007669"/>
    <property type="project" value="UniProtKB-KW"/>
</dbReference>
<dbReference type="Gene3D" id="3.30.70.100">
    <property type="match status" value="1"/>
</dbReference>
<evidence type="ECO:0000256" key="4">
    <source>
        <dbReference type="ARBA" id="ARBA00023289"/>
    </source>
</evidence>
<dbReference type="Proteomes" id="UP000327013">
    <property type="component" value="Chromosome 2"/>
</dbReference>
<dbReference type="EMBL" id="CM017322">
    <property type="protein sequence ID" value="KAE8008337.1"/>
    <property type="molecule type" value="Genomic_DNA"/>
</dbReference>
<feature type="domain" description="HMA" evidence="7">
    <location>
        <begin position="5"/>
        <end position="69"/>
    </location>
</feature>
<sequence length="218" mass="24365">MFLSLQICTLKVDITCCDKCPIKLKKKLMKTNGVIGVDIDSNNETVRVVGDIDPTILMQMFEKMGKPAELLSFHKVPSQRPSQRRTSTGGNNNNKREARFACDDDFSSYNYNHDNENDPRRGGPGPNHTQMEGGGGFGWRGGFAPSNSSRFSGVFPNPLYCPGPAPAPSGYYRQPPPPLPPRSTYGGYGYGYFPSRSRQKFNPMTHYTSYWDNHRLSP</sequence>
<keyword evidence="3" id="KW-0449">Lipoprotein</keyword>
<dbReference type="InterPro" id="IPR006121">
    <property type="entry name" value="HMA_dom"/>
</dbReference>
<dbReference type="PROSITE" id="PS50846">
    <property type="entry name" value="HMA_2"/>
    <property type="match status" value="1"/>
</dbReference>
<evidence type="ECO:0000256" key="2">
    <source>
        <dbReference type="ARBA" id="ARBA00022723"/>
    </source>
</evidence>
<dbReference type="PANTHER" id="PTHR45868">
    <property type="entry name" value="HEAVY METAL-ASSOCIATED ISOPRENYLATED PLANT PROTEIN 33-RELATED"/>
    <property type="match status" value="1"/>
</dbReference>
<protein>
    <recommendedName>
        <fullName evidence="7">HMA domain-containing protein</fullName>
    </recommendedName>
</protein>
<evidence type="ECO:0000256" key="3">
    <source>
        <dbReference type="ARBA" id="ARBA00023288"/>
    </source>
</evidence>
<keyword evidence="4" id="KW-0636">Prenylation</keyword>